<dbReference type="PANTHER" id="PTHR45690:SF19">
    <property type="entry name" value="NACHT, LRR AND PYD DOMAINS-CONTAINING PROTEIN 3"/>
    <property type="match status" value="1"/>
</dbReference>
<dbReference type="InterPro" id="IPR007111">
    <property type="entry name" value="NACHT_NTPase"/>
</dbReference>
<evidence type="ECO:0000313" key="6">
    <source>
        <dbReference type="Proteomes" id="UP000008144"/>
    </source>
</evidence>
<dbReference type="Proteomes" id="UP000008144">
    <property type="component" value="Chromosome 12"/>
</dbReference>
<dbReference type="Ensembl" id="ENSCINT00000026086.2">
    <property type="protein sequence ID" value="ENSCINP00000025840.2"/>
    <property type="gene ID" value="ENSCING00000014239.2"/>
</dbReference>
<name>F6XBK5_CIOIN</name>
<keyword evidence="6" id="KW-1185">Reference proteome</keyword>
<dbReference type="EMBL" id="EAAA01000961">
    <property type="status" value="NOT_ANNOTATED_CDS"/>
    <property type="molecule type" value="Genomic_DNA"/>
</dbReference>
<evidence type="ECO:0000256" key="3">
    <source>
        <dbReference type="ARBA" id="ARBA00022737"/>
    </source>
</evidence>
<dbReference type="InterPro" id="IPR027417">
    <property type="entry name" value="P-loop_NTPase"/>
</dbReference>
<dbReference type="AlphaFoldDB" id="F6XBK5"/>
<dbReference type="Gene3D" id="3.40.50.300">
    <property type="entry name" value="P-loop containing nucleotide triphosphate hydrolases"/>
    <property type="match status" value="1"/>
</dbReference>
<reference evidence="5" key="4">
    <citation type="submission" date="2025-09" db="UniProtKB">
        <authorList>
            <consortium name="Ensembl"/>
        </authorList>
    </citation>
    <scope>IDENTIFICATION</scope>
</reference>
<dbReference type="GO" id="GO:0005737">
    <property type="term" value="C:cytoplasm"/>
    <property type="evidence" value="ECO:0007669"/>
    <property type="project" value="UniProtKB-SubCell"/>
</dbReference>
<dbReference type="InParanoid" id="F6XBK5"/>
<protein>
    <recommendedName>
        <fullName evidence="4">NACHT domain-containing protein</fullName>
    </recommendedName>
</protein>
<feature type="domain" description="NACHT" evidence="4">
    <location>
        <begin position="13"/>
        <end position="131"/>
    </location>
</feature>
<keyword evidence="2" id="KW-0963">Cytoplasm</keyword>
<evidence type="ECO:0000256" key="2">
    <source>
        <dbReference type="ARBA" id="ARBA00022490"/>
    </source>
</evidence>
<dbReference type="InterPro" id="IPR050637">
    <property type="entry name" value="NLRP_innate_immun_reg"/>
</dbReference>
<dbReference type="Pfam" id="PF05729">
    <property type="entry name" value="NACHT"/>
    <property type="match status" value="1"/>
</dbReference>
<proteinExistence type="predicted"/>
<dbReference type="HOGENOM" id="CLU_1285844_0_0_1"/>
<keyword evidence="3" id="KW-0677">Repeat</keyword>
<evidence type="ECO:0000259" key="4">
    <source>
        <dbReference type="Pfam" id="PF05729"/>
    </source>
</evidence>
<reference evidence="5" key="3">
    <citation type="submission" date="2025-08" db="UniProtKB">
        <authorList>
            <consortium name="Ensembl"/>
        </authorList>
    </citation>
    <scope>IDENTIFICATION</scope>
</reference>
<reference evidence="5" key="2">
    <citation type="journal article" date="2008" name="Genome Biol.">
        <title>Improved genome assembly and evidence-based global gene model set for the chordate Ciona intestinalis: new insight into intron and operon populations.</title>
        <authorList>
            <person name="Satou Y."/>
            <person name="Mineta K."/>
            <person name="Ogasawara M."/>
            <person name="Sasakura Y."/>
            <person name="Shoguchi E."/>
            <person name="Ueno K."/>
            <person name="Yamada L."/>
            <person name="Matsumoto J."/>
            <person name="Wasserscheid J."/>
            <person name="Dewar K."/>
            <person name="Wiley G.B."/>
            <person name="Macmil S.L."/>
            <person name="Roe B.A."/>
            <person name="Zeller R.W."/>
            <person name="Hastings K.E."/>
            <person name="Lemaire P."/>
            <person name="Lindquist E."/>
            <person name="Endo T."/>
            <person name="Hotta K."/>
            <person name="Inaba K."/>
        </authorList>
    </citation>
    <scope>NUCLEOTIDE SEQUENCE [LARGE SCALE GENOMIC DNA]</scope>
    <source>
        <strain evidence="5">wild type</strain>
    </source>
</reference>
<evidence type="ECO:0000313" key="5">
    <source>
        <dbReference type="Ensembl" id="ENSCINP00000025840.2"/>
    </source>
</evidence>
<sequence>MEFMRMDYGEREFNLQEIIFENFYGCTPSEASAYFEWVQRNQFDCRIVIDGLDQAAWEVSSAAPALNISSKAKVGKVMANLLSGNFLPNAEILITSRSHTMRLLHIGQRPQRIVMLNGFSPEHGESLFTHFVGGDCAKWETLKREAPQLSLMCSNPAMLIYIAAACCARGDRPIRSLTSVLDVVLADIKQSEHVKNVNLSEILHNVHKVAYKAVE</sequence>
<evidence type="ECO:0000256" key="1">
    <source>
        <dbReference type="ARBA" id="ARBA00004496"/>
    </source>
</evidence>
<comment type="subcellular location">
    <subcellularLocation>
        <location evidence="1">Cytoplasm</location>
    </subcellularLocation>
</comment>
<reference evidence="6" key="1">
    <citation type="journal article" date="2002" name="Science">
        <title>The draft genome of Ciona intestinalis: insights into chordate and vertebrate origins.</title>
        <authorList>
            <person name="Dehal P."/>
            <person name="Satou Y."/>
            <person name="Campbell R.K."/>
            <person name="Chapman J."/>
            <person name="Degnan B."/>
            <person name="De Tomaso A."/>
            <person name="Davidson B."/>
            <person name="Di Gregorio A."/>
            <person name="Gelpke M."/>
            <person name="Goodstein D.M."/>
            <person name="Harafuji N."/>
            <person name="Hastings K.E."/>
            <person name="Ho I."/>
            <person name="Hotta K."/>
            <person name="Huang W."/>
            <person name="Kawashima T."/>
            <person name="Lemaire P."/>
            <person name="Martinez D."/>
            <person name="Meinertzhagen I.A."/>
            <person name="Necula S."/>
            <person name="Nonaka M."/>
            <person name="Putnam N."/>
            <person name="Rash S."/>
            <person name="Saiga H."/>
            <person name="Satake M."/>
            <person name="Terry A."/>
            <person name="Yamada L."/>
            <person name="Wang H.G."/>
            <person name="Awazu S."/>
            <person name="Azumi K."/>
            <person name="Boore J."/>
            <person name="Branno M."/>
            <person name="Chin-Bow S."/>
            <person name="DeSantis R."/>
            <person name="Doyle S."/>
            <person name="Francino P."/>
            <person name="Keys D.N."/>
            <person name="Haga S."/>
            <person name="Hayashi H."/>
            <person name="Hino K."/>
            <person name="Imai K.S."/>
            <person name="Inaba K."/>
            <person name="Kano S."/>
            <person name="Kobayashi K."/>
            <person name="Kobayashi M."/>
            <person name="Lee B.I."/>
            <person name="Makabe K.W."/>
            <person name="Manohar C."/>
            <person name="Matassi G."/>
            <person name="Medina M."/>
            <person name="Mochizuki Y."/>
            <person name="Mount S."/>
            <person name="Morishita T."/>
            <person name="Miura S."/>
            <person name="Nakayama A."/>
            <person name="Nishizaka S."/>
            <person name="Nomoto H."/>
            <person name="Ohta F."/>
            <person name="Oishi K."/>
            <person name="Rigoutsos I."/>
            <person name="Sano M."/>
            <person name="Sasaki A."/>
            <person name="Sasakura Y."/>
            <person name="Shoguchi E."/>
            <person name="Shin-i T."/>
            <person name="Spagnuolo A."/>
            <person name="Stainier D."/>
            <person name="Suzuki M.M."/>
            <person name="Tassy O."/>
            <person name="Takatori N."/>
            <person name="Tokuoka M."/>
            <person name="Yagi K."/>
            <person name="Yoshizaki F."/>
            <person name="Wada S."/>
            <person name="Zhang C."/>
            <person name="Hyatt P.D."/>
            <person name="Larimer F."/>
            <person name="Detter C."/>
            <person name="Doggett N."/>
            <person name="Glavina T."/>
            <person name="Hawkins T."/>
            <person name="Richardson P."/>
            <person name="Lucas S."/>
            <person name="Kohara Y."/>
            <person name="Levine M."/>
            <person name="Satoh N."/>
            <person name="Rokhsar D.S."/>
        </authorList>
    </citation>
    <scope>NUCLEOTIDE SEQUENCE [LARGE SCALE GENOMIC DNA]</scope>
</reference>
<organism evidence="5 6">
    <name type="scientific">Ciona intestinalis</name>
    <name type="common">Transparent sea squirt</name>
    <name type="synonym">Ascidia intestinalis</name>
    <dbReference type="NCBI Taxonomy" id="7719"/>
    <lineage>
        <taxon>Eukaryota</taxon>
        <taxon>Metazoa</taxon>
        <taxon>Chordata</taxon>
        <taxon>Tunicata</taxon>
        <taxon>Ascidiacea</taxon>
        <taxon>Phlebobranchia</taxon>
        <taxon>Cionidae</taxon>
        <taxon>Ciona</taxon>
    </lineage>
</organism>
<dbReference type="PANTHER" id="PTHR45690">
    <property type="entry name" value="NACHT, LRR AND PYD DOMAINS-CONTAINING PROTEIN 12"/>
    <property type="match status" value="1"/>
</dbReference>
<accession>F6XBK5</accession>